<dbReference type="PANTHER" id="PTHR46708:SF2">
    <property type="entry name" value="FIBRONECTIN TYPE-III DOMAIN-CONTAINING PROTEIN"/>
    <property type="match status" value="1"/>
</dbReference>
<keyword evidence="2" id="KW-0677">Repeat</keyword>
<proteinExistence type="predicted"/>
<feature type="compositionally biased region" description="Basic and acidic residues" evidence="3">
    <location>
        <begin position="493"/>
        <end position="508"/>
    </location>
</feature>
<dbReference type="Pfam" id="PF18861">
    <property type="entry name" value="PTP_tm"/>
    <property type="match status" value="1"/>
</dbReference>
<feature type="signal peptide" evidence="4">
    <location>
        <begin position="1"/>
        <end position="17"/>
    </location>
</feature>
<evidence type="ECO:0000256" key="2">
    <source>
        <dbReference type="ARBA" id="ARBA00022737"/>
    </source>
</evidence>
<dbReference type="InterPro" id="IPR050991">
    <property type="entry name" value="ECM_Regulatory_Proteins"/>
</dbReference>
<name>A0A1I7RQ09_BURXY</name>
<dbReference type="InterPro" id="IPR041201">
    <property type="entry name" value="PTPRJ_TM"/>
</dbReference>
<feature type="domain" description="Fibronectin type-III" evidence="5">
    <location>
        <begin position="103"/>
        <end position="192"/>
    </location>
</feature>
<dbReference type="GO" id="GO:0004725">
    <property type="term" value="F:protein tyrosine phosphatase activity"/>
    <property type="evidence" value="ECO:0007669"/>
    <property type="project" value="UniProtKB-EC"/>
</dbReference>
<evidence type="ECO:0000256" key="1">
    <source>
        <dbReference type="ARBA" id="ARBA00013064"/>
    </source>
</evidence>
<reference evidence="7" key="1">
    <citation type="submission" date="2016-11" db="UniProtKB">
        <authorList>
            <consortium name="WormBaseParasite"/>
        </authorList>
    </citation>
    <scope>IDENTIFICATION</scope>
</reference>
<dbReference type="AlphaFoldDB" id="A0A1I7RQ09"/>
<dbReference type="SUPFAM" id="SSF49265">
    <property type="entry name" value="Fibronectin type III"/>
    <property type="match status" value="2"/>
</dbReference>
<feature type="region of interest" description="Disordered" evidence="3">
    <location>
        <begin position="191"/>
        <end position="219"/>
    </location>
</feature>
<feature type="compositionally biased region" description="Polar residues" evidence="3">
    <location>
        <begin position="209"/>
        <end position="219"/>
    </location>
</feature>
<dbReference type="Proteomes" id="UP000095284">
    <property type="component" value="Unplaced"/>
</dbReference>
<evidence type="ECO:0000259" key="5">
    <source>
        <dbReference type="PROSITE" id="PS50853"/>
    </source>
</evidence>
<protein>
    <recommendedName>
        <fullName evidence="1">protein-tyrosine-phosphatase</fullName>
        <ecNumber evidence="1">3.1.3.48</ecNumber>
    </recommendedName>
</protein>
<dbReference type="WBParaSite" id="BXY_0280000.1">
    <property type="protein sequence ID" value="BXY_0280000.1"/>
    <property type="gene ID" value="BXY_0280000"/>
</dbReference>
<accession>A0A1I7RQ09</accession>
<dbReference type="InterPro" id="IPR036116">
    <property type="entry name" value="FN3_sf"/>
</dbReference>
<dbReference type="CDD" id="cd00063">
    <property type="entry name" value="FN3"/>
    <property type="match status" value="1"/>
</dbReference>
<dbReference type="PROSITE" id="PS50853">
    <property type="entry name" value="FN3"/>
    <property type="match status" value="2"/>
</dbReference>
<evidence type="ECO:0000313" key="6">
    <source>
        <dbReference type="Proteomes" id="UP000095284"/>
    </source>
</evidence>
<dbReference type="PANTHER" id="PTHR46708">
    <property type="entry name" value="TENASCIN"/>
    <property type="match status" value="1"/>
</dbReference>
<evidence type="ECO:0000256" key="4">
    <source>
        <dbReference type="SAM" id="SignalP"/>
    </source>
</evidence>
<keyword evidence="4" id="KW-0732">Signal</keyword>
<organism evidence="6 7">
    <name type="scientific">Bursaphelenchus xylophilus</name>
    <name type="common">Pinewood nematode worm</name>
    <name type="synonym">Aphelenchoides xylophilus</name>
    <dbReference type="NCBI Taxonomy" id="6326"/>
    <lineage>
        <taxon>Eukaryota</taxon>
        <taxon>Metazoa</taxon>
        <taxon>Ecdysozoa</taxon>
        <taxon>Nematoda</taxon>
        <taxon>Chromadorea</taxon>
        <taxon>Rhabditida</taxon>
        <taxon>Tylenchina</taxon>
        <taxon>Tylenchomorpha</taxon>
        <taxon>Aphelenchoidea</taxon>
        <taxon>Aphelenchoididae</taxon>
        <taxon>Bursaphelenchus</taxon>
    </lineage>
</organism>
<evidence type="ECO:0000313" key="7">
    <source>
        <dbReference type="WBParaSite" id="BXY_0280000.1"/>
    </source>
</evidence>
<dbReference type="InterPro" id="IPR013783">
    <property type="entry name" value="Ig-like_fold"/>
</dbReference>
<feature type="compositionally biased region" description="Basic and acidic residues" evidence="3">
    <location>
        <begin position="519"/>
        <end position="537"/>
    </location>
</feature>
<evidence type="ECO:0000256" key="3">
    <source>
        <dbReference type="SAM" id="MobiDB-lite"/>
    </source>
</evidence>
<sequence>MRIFVLLLYLCSVTVYGKLDASDSHVLVDWHNLIPRAVVCRHFQLDYYPPVGSPPSHSLFSNQVLNVTIQKTLPAAEYYVNVTALIEPGYKSLLLSNLYISTPPRPVLEYLKPDSDGVTFAILSPRKADISYYVEYNEAGDLEQASYVETKQTALRIRGLSPNSNYQLRVYSIFRGTPSTESLTVDFKTKELPSRSNENKHRRPVKPFQYTQPQSTVTQSPYVPYPEYSPQISLPPYLPQLAQSQYPQPTPLNRYQSVNQLAQNTPSYYYMNMTTTPLSIDYHPVTQQSPSPPESFVLPSANGGGYENPPIENSGILIPAPKKSDNGNRDIQKPSAIYGSIQDGSQDKPVFNVIPTFPNRWPDLAVSMPEVPVSLPPPAMNTNNNDVISNANSNDNVIFPVYATAFVETTNTTVPIENPTVETTTPMISEMFTESTTQGITPTETNAIDNPEVTMDKVAEANEFVEYTTPTEVSPTERPVLIVDDPEDLGYSDPKKKISEKEKDKDELVVVNGDVETSEDQKNQKEPKLKVDDDEKKDLTEAEDDKITVTREHQKIRLDWSIPETVFCDNYLINTTVITLKNPKSFTVVSPNTNSYIKMYNGHVVLVKVSCMLENSISNVWAAQRYVDFRRPDPVKGLHVRDVATDEFYVASVILEIEEPSQLADKYDIVISWGLGKKVISTNKMIFTGQYIFNISSLEPARLYTFSVRNVSRDTQVESAPIGIRQITAPIITSTLYPGQISSYAINVNYDETASEHLFEGYELVFIGNTKNITKKLSKKDPKTFTFNKLIPGKTYTFILYTVYKNVRSRPVVQDITTYPLKVRKFYAMVGPGYATLAWEVENVANNDCQFRLEYASTSNSGIQKSQKVKLQDVNMYRFTGLQFDTYYTFTITVLMGKGEAVAESESEMITVGFKSRPTSFPTLKRQGSREMLLTFENDPRLFADTNGVVDNFAVIVTQDPELGGDNYELRSYYDIKDEDVWPAYRTSHSNYNPFRRHGSSRVASFVIGEEDCDRRKLNETYCNGVLRSHVDYFVKVRAYLVTNIAMETEWVSVKGLVDDTPHEKGQRRLPCYMYLNGCSKSSANSNKITFALRSLPFVLLIIFLF</sequence>
<feature type="chain" id="PRO_5043579388" description="protein-tyrosine-phosphatase" evidence="4">
    <location>
        <begin position="18"/>
        <end position="1106"/>
    </location>
</feature>
<dbReference type="Gene3D" id="2.60.40.10">
    <property type="entry name" value="Immunoglobulins"/>
    <property type="match status" value="3"/>
</dbReference>
<feature type="region of interest" description="Disordered" evidence="3">
    <location>
        <begin position="469"/>
        <end position="537"/>
    </location>
</feature>
<dbReference type="EC" id="3.1.3.48" evidence="1"/>
<dbReference type="InterPro" id="IPR003961">
    <property type="entry name" value="FN3_dom"/>
</dbReference>
<dbReference type="SMART" id="SM00060">
    <property type="entry name" value="FN3"/>
    <property type="match status" value="4"/>
</dbReference>
<feature type="domain" description="Fibronectin type-III" evidence="5">
    <location>
        <begin position="819"/>
        <end position="919"/>
    </location>
</feature>